<keyword evidence="4" id="KW-1185">Reference proteome</keyword>
<reference evidence="3 4" key="1">
    <citation type="submission" date="2024-04" db="EMBL/GenBank/DDBJ databases">
        <authorList>
            <person name="Fracassetti M."/>
        </authorList>
    </citation>
    <scope>NUCLEOTIDE SEQUENCE [LARGE SCALE GENOMIC DNA]</scope>
</reference>
<evidence type="ECO:0000256" key="2">
    <source>
        <dbReference type="SAM" id="Phobius"/>
    </source>
</evidence>
<keyword evidence="2" id="KW-0812">Transmembrane</keyword>
<keyword evidence="2" id="KW-0472">Membrane</keyword>
<evidence type="ECO:0000313" key="3">
    <source>
        <dbReference type="EMBL" id="CAL1374178.1"/>
    </source>
</evidence>
<keyword evidence="2" id="KW-1133">Transmembrane helix</keyword>
<proteinExistence type="predicted"/>
<name>A0AAV2DJY2_9ROSI</name>
<feature type="region of interest" description="Disordered" evidence="1">
    <location>
        <begin position="82"/>
        <end position="119"/>
    </location>
</feature>
<dbReference type="Proteomes" id="UP001497516">
    <property type="component" value="Chromosome 3"/>
</dbReference>
<sequence length="119" mass="12983">MAVATPVPNLFRLILTAVLCSGFYFVGFYQNFRGTVSLPSPPSPAEDLLDHDENSTSCDFPTLFPPLDFLAHHFLPETPAPAAEETVHISPRMKSNHRRAGGPYAAAEEEDGKAKKNPS</sequence>
<accession>A0AAV2DJY2</accession>
<evidence type="ECO:0000313" key="4">
    <source>
        <dbReference type="Proteomes" id="UP001497516"/>
    </source>
</evidence>
<dbReference type="EMBL" id="OZ034816">
    <property type="protein sequence ID" value="CAL1374178.1"/>
    <property type="molecule type" value="Genomic_DNA"/>
</dbReference>
<gene>
    <name evidence="3" type="ORF">LTRI10_LOCUS16061</name>
</gene>
<feature type="transmembrane region" description="Helical" evidence="2">
    <location>
        <begin position="12"/>
        <end position="29"/>
    </location>
</feature>
<dbReference type="AlphaFoldDB" id="A0AAV2DJY2"/>
<protein>
    <submittedName>
        <fullName evidence="3">Uncharacterized protein</fullName>
    </submittedName>
</protein>
<evidence type="ECO:0000256" key="1">
    <source>
        <dbReference type="SAM" id="MobiDB-lite"/>
    </source>
</evidence>
<organism evidence="3 4">
    <name type="scientific">Linum trigynum</name>
    <dbReference type="NCBI Taxonomy" id="586398"/>
    <lineage>
        <taxon>Eukaryota</taxon>
        <taxon>Viridiplantae</taxon>
        <taxon>Streptophyta</taxon>
        <taxon>Embryophyta</taxon>
        <taxon>Tracheophyta</taxon>
        <taxon>Spermatophyta</taxon>
        <taxon>Magnoliopsida</taxon>
        <taxon>eudicotyledons</taxon>
        <taxon>Gunneridae</taxon>
        <taxon>Pentapetalae</taxon>
        <taxon>rosids</taxon>
        <taxon>fabids</taxon>
        <taxon>Malpighiales</taxon>
        <taxon>Linaceae</taxon>
        <taxon>Linum</taxon>
    </lineage>
</organism>